<dbReference type="InterPro" id="IPR036663">
    <property type="entry name" value="Fumarylacetoacetase_C_sf"/>
</dbReference>
<comment type="cofactor">
    <cofactor evidence="5">
        <name>Ca(2+)</name>
        <dbReference type="ChEBI" id="CHEBI:29108"/>
    </cofactor>
</comment>
<evidence type="ECO:0000313" key="10">
    <source>
        <dbReference type="Proteomes" id="UP000574390"/>
    </source>
</evidence>
<feature type="binding site" evidence="4">
    <location>
        <position position="3"/>
    </location>
    <ligand>
        <name>substrate</name>
    </ligand>
</feature>
<dbReference type="GO" id="GO:0046872">
    <property type="term" value="F:metal ion binding"/>
    <property type="evidence" value="ECO:0007669"/>
    <property type="project" value="UniProtKB-KW"/>
</dbReference>
<evidence type="ECO:0000256" key="3">
    <source>
        <dbReference type="ARBA" id="ARBA00023054"/>
    </source>
</evidence>
<dbReference type="GO" id="GO:0004334">
    <property type="term" value="F:fumarylacetoacetase activity"/>
    <property type="evidence" value="ECO:0007669"/>
    <property type="project" value="InterPro"/>
</dbReference>
<dbReference type="InterPro" id="IPR005959">
    <property type="entry name" value="Fumarylacetoacetase"/>
</dbReference>
<dbReference type="EMBL" id="JABANM010034417">
    <property type="protein sequence ID" value="KAF4699656.1"/>
    <property type="molecule type" value="Genomic_DNA"/>
</dbReference>
<dbReference type="GO" id="GO:0006559">
    <property type="term" value="P:L-phenylalanine catabolic process"/>
    <property type="evidence" value="ECO:0007669"/>
    <property type="project" value="TreeGrafter"/>
</dbReference>
<feature type="binding site" evidence="5">
    <location>
        <position position="95"/>
    </location>
    <ligand>
        <name>Mg(2+)</name>
        <dbReference type="ChEBI" id="CHEBI:18420"/>
    </ligand>
</feature>
<dbReference type="AlphaFoldDB" id="A0A7J6PVA2"/>
<feature type="region of interest" description="Disordered" evidence="7">
    <location>
        <begin position="31"/>
        <end position="51"/>
    </location>
</feature>
<feature type="region of interest" description="Disordered" evidence="7">
    <location>
        <begin position="560"/>
        <end position="586"/>
    </location>
</feature>
<protein>
    <recommendedName>
        <fullName evidence="8">Fumarylacetoacetase-like C-terminal domain-containing protein</fullName>
    </recommendedName>
</protein>
<comment type="similarity">
    <text evidence="1">Belongs to the ADIP family.</text>
</comment>
<proteinExistence type="inferred from homology"/>
<comment type="cofactor">
    <cofactor evidence="5">
        <name>Mg(2+)</name>
        <dbReference type="ChEBI" id="CHEBI:18420"/>
    </cofactor>
</comment>
<dbReference type="SUPFAM" id="SSF56529">
    <property type="entry name" value="FAH"/>
    <property type="match status" value="1"/>
</dbReference>
<dbReference type="Gene3D" id="3.90.850.10">
    <property type="entry name" value="Fumarylacetoacetase-like, C-terminal domain"/>
    <property type="match status" value="1"/>
</dbReference>
<dbReference type="Proteomes" id="UP000574390">
    <property type="component" value="Unassembled WGS sequence"/>
</dbReference>
<feature type="compositionally biased region" description="Basic and acidic residues" evidence="7">
    <location>
        <begin position="563"/>
        <end position="586"/>
    </location>
</feature>
<evidence type="ECO:0000256" key="4">
    <source>
        <dbReference type="PIRSR" id="PIRSR605959-2"/>
    </source>
</evidence>
<evidence type="ECO:0000256" key="1">
    <source>
        <dbReference type="ARBA" id="ARBA00009291"/>
    </source>
</evidence>
<evidence type="ECO:0000256" key="2">
    <source>
        <dbReference type="ARBA" id="ARBA00010211"/>
    </source>
</evidence>
<feature type="binding site" evidence="4">
    <location>
        <position position="106"/>
    </location>
    <ligand>
        <name>substrate</name>
    </ligand>
</feature>
<evidence type="ECO:0000256" key="5">
    <source>
        <dbReference type="PIRSR" id="PIRSR605959-3"/>
    </source>
</evidence>
<feature type="binding site" evidence="5">
    <location>
        <position position="62"/>
    </location>
    <ligand>
        <name>Ca(2+)</name>
        <dbReference type="ChEBI" id="CHEBI:29108"/>
    </ligand>
</feature>
<feature type="compositionally biased region" description="Polar residues" evidence="7">
    <location>
        <begin position="658"/>
        <end position="670"/>
    </location>
</feature>
<feature type="domain" description="Fumarylacetoacetase-like C-terminal" evidence="8">
    <location>
        <begin position="15"/>
        <end position="252"/>
    </location>
</feature>
<gene>
    <name evidence="9" type="ORF">FOZ62_020102</name>
</gene>
<feature type="region of interest" description="Disordered" evidence="7">
    <location>
        <begin position="605"/>
        <end position="720"/>
    </location>
</feature>
<evidence type="ECO:0000256" key="6">
    <source>
        <dbReference type="SAM" id="Coils"/>
    </source>
</evidence>
<name>A0A7J6PVA2_PEROL</name>
<dbReference type="InterPro" id="IPR011234">
    <property type="entry name" value="Fumarylacetoacetase-like_C"/>
</dbReference>
<keyword evidence="5" id="KW-0460">Magnesium</keyword>
<feature type="binding site" evidence="5">
    <location>
        <position position="60"/>
    </location>
    <ligand>
        <name>Ca(2+)</name>
        <dbReference type="ChEBI" id="CHEBI:29108"/>
    </ligand>
</feature>
<keyword evidence="3 6" id="KW-0175">Coiled coil</keyword>
<feature type="coiled-coil region" evidence="6">
    <location>
        <begin position="498"/>
        <end position="553"/>
    </location>
</feature>
<keyword evidence="5" id="KW-0106">Calcium</keyword>
<feature type="binding site" evidence="5">
    <location>
        <position position="115"/>
    </location>
    <ligand>
        <name>Mg(2+)</name>
        <dbReference type="ChEBI" id="CHEBI:18420"/>
    </ligand>
</feature>
<dbReference type="GO" id="GO:0006572">
    <property type="term" value="P:L-tyrosine catabolic process"/>
    <property type="evidence" value="ECO:0007669"/>
    <property type="project" value="TreeGrafter"/>
</dbReference>
<feature type="binding site" evidence="4">
    <location>
        <position position="102"/>
    </location>
    <ligand>
        <name>substrate</name>
    </ligand>
</feature>
<dbReference type="NCBIfam" id="TIGR01266">
    <property type="entry name" value="fum_ac_acetase"/>
    <property type="match status" value="1"/>
</dbReference>
<dbReference type="Pfam" id="PF11559">
    <property type="entry name" value="ADIP"/>
    <property type="match status" value="1"/>
</dbReference>
<evidence type="ECO:0000313" key="9">
    <source>
        <dbReference type="EMBL" id="KAF4699656.1"/>
    </source>
</evidence>
<accession>A0A7J6PVA2</accession>
<evidence type="ECO:0000259" key="8">
    <source>
        <dbReference type="Pfam" id="PF01557"/>
    </source>
</evidence>
<feature type="binding site" evidence="4">
    <location>
        <position position="209"/>
    </location>
    <ligand>
        <name>substrate</name>
    </ligand>
</feature>
<evidence type="ECO:0000256" key="7">
    <source>
        <dbReference type="SAM" id="MobiDB-lite"/>
    </source>
</evidence>
<comment type="caution">
    <text evidence="9">The sequence shown here is derived from an EMBL/GenBank/DDBJ whole genome shotgun (WGS) entry which is preliminary data.</text>
</comment>
<sequence length="764" mass="84869">MFRPNQDPLLPNWKHLPVGYHGRASSVVVSGTPITRPCGQRKGPNDPAPTFDPSTRMDIELEMAFFVGGKGTELGEPIKLSEAGERIFGVVLMNDWSSRDIQQWEYVPLGPFLGKNFGTTISPWIVTWEALQPFRIPLTKEQIPRPLPYLAHSEDSRPQLDVSLTVDLNGERICKSNLKHMYWSMEQQLTHHTVNGCNVRPGDLMGSGTISGPTPDSFGSLLELSWAGQKKINIGTEERVFLEDNDEVTIRGHCEKDGISLGFGECKPLRDPTLERKSDLTRPAYGCDGGLFLMSLVLLHRSKDVGRAMSGSAGLMSPLMGVRYKRDRGALQLRCDQCRYRVYRHAIPILAVDCTANPTHKQKLTKPPPRSLQFPEYLLPYISGKQFKKHPSWRNQKIFQCYHYTRNNRLRGINAWESSVTMSDGSASPPSIDLSFGSLDELVGDEEGTEASSAREGLSDTDRLAGLNHMLLALGLPQMRLQDSGSIIKAVSSLLGMREQECRRRRDTEEKLARIQSDNKILTGKVKRLEDRVATAQDRVKEAEARLRRTERDFRQKLSGAMQERDDWERTAHQYRGRDRQKEVENRKLAQQYVKLQRQASERLIEKRSRLSSGGLRGGSKIRMSCPPTVAPEPYGDGQSGVTTPPPAGGRGPGGGMSNSLRLSTGSPYSHSFGESFHASAGQRRSVEGPARGGWQSEDPSAGAADVTQRRPHSRGLSPESIHQSLLADHHPASGAWAMFDPLTSIYPNTTSLDDTGSVLSSAR</sequence>
<feature type="binding site" evidence="5">
    <location>
        <position position="95"/>
    </location>
    <ligand>
        <name>Ca(2+)</name>
        <dbReference type="ChEBI" id="CHEBI:29108"/>
    </ligand>
</feature>
<comment type="similarity">
    <text evidence="2">Belongs to the FAH family.</text>
</comment>
<reference evidence="9 10" key="1">
    <citation type="submission" date="2020-04" db="EMBL/GenBank/DDBJ databases">
        <title>Perkinsus olseni comparative genomics.</title>
        <authorList>
            <person name="Bogema D.R."/>
        </authorList>
    </citation>
    <scope>NUCLEOTIDE SEQUENCE [LARGE SCALE GENOMIC DNA]</scope>
    <source>
        <strain evidence="9">ATCC PRA-205</strain>
    </source>
</reference>
<keyword evidence="5" id="KW-0479">Metal-binding</keyword>
<dbReference type="InterPro" id="IPR021622">
    <property type="entry name" value="Afadin/alpha-actinin-bd"/>
</dbReference>
<feature type="binding site" evidence="5">
    <location>
        <position position="119"/>
    </location>
    <ligand>
        <name>Mg(2+)</name>
        <dbReference type="ChEBI" id="CHEBI:18420"/>
    </ligand>
</feature>
<dbReference type="Pfam" id="PF01557">
    <property type="entry name" value="FAA_hydrolase"/>
    <property type="match status" value="1"/>
</dbReference>
<dbReference type="PANTHER" id="PTHR43069">
    <property type="entry name" value="FUMARYLACETOACETASE"/>
    <property type="match status" value="1"/>
</dbReference>
<dbReference type="PANTHER" id="PTHR43069:SF2">
    <property type="entry name" value="FUMARYLACETOACETASE"/>
    <property type="match status" value="1"/>
</dbReference>
<organism evidence="9 10">
    <name type="scientific">Perkinsus olseni</name>
    <name type="common">Perkinsus atlanticus</name>
    <dbReference type="NCBI Taxonomy" id="32597"/>
    <lineage>
        <taxon>Eukaryota</taxon>
        <taxon>Sar</taxon>
        <taxon>Alveolata</taxon>
        <taxon>Perkinsozoa</taxon>
        <taxon>Perkinsea</taxon>
        <taxon>Perkinsida</taxon>
        <taxon>Perkinsidae</taxon>
        <taxon>Perkinsus</taxon>
    </lineage>
</organism>
<dbReference type="GO" id="GO:1902000">
    <property type="term" value="P:homogentisate catabolic process"/>
    <property type="evidence" value="ECO:0007669"/>
    <property type="project" value="TreeGrafter"/>
</dbReference>